<evidence type="ECO:0000313" key="2">
    <source>
        <dbReference type="EMBL" id="KAF3604248.1"/>
    </source>
</evidence>
<feature type="transmembrane region" description="Helical" evidence="1">
    <location>
        <begin position="38"/>
        <end position="60"/>
    </location>
</feature>
<evidence type="ECO:0000256" key="1">
    <source>
        <dbReference type="SAM" id="Phobius"/>
    </source>
</evidence>
<proteinExistence type="predicted"/>
<feature type="transmembrane region" description="Helical" evidence="1">
    <location>
        <begin position="12"/>
        <end position="31"/>
    </location>
</feature>
<feature type="transmembrane region" description="Helical" evidence="1">
    <location>
        <begin position="80"/>
        <end position="101"/>
    </location>
</feature>
<dbReference type="Proteomes" id="UP000712600">
    <property type="component" value="Unassembled WGS sequence"/>
</dbReference>
<accession>A0A8S9STM2</accession>
<evidence type="ECO:0000313" key="3">
    <source>
        <dbReference type="Proteomes" id="UP000712600"/>
    </source>
</evidence>
<reference evidence="2" key="1">
    <citation type="submission" date="2019-12" db="EMBL/GenBank/DDBJ databases">
        <title>Genome sequencing and annotation of Brassica cretica.</title>
        <authorList>
            <person name="Studholme D.J."/>
            <person name="Sarris P."/>
        </authorList>
    </citation>
    <scope>NUCLEOTIDE SEQUENCE</scope>
    <source>
        <strain evidence="2">PFS-109/04</strain>
        <tissue evidence="2">Leaf</tissue>
    </source>
</reference>
<keyword evidence="1" id="KW-1133">Transmembrane helix</keyword>
<keyword evidence="1" id="KW-0812">Transmembrane</keyword>
<gene>
    <name evidence="2" type="ORF">F2Q69_00038152</name>
</gene>
<dbReference type="EMBL" id="QGKX02000004">
    <property type="protein sequence ID" value="KAF3604248.1"/>
    <property type="molecule type" value="Genomic_DNA"/>
</dbReference>
<dbReference type="AlphaFoldDB" id="A0A8S9STM2"/>
<name>A0A8S9STM2_BRACR</name>
<sequence length="244" mass="27160">MLGTASPWLDQSLFVFDFVFFVVGLPSIVSARFGFQDLVFGVLTSMLSFIARGQLHSFLISLRLPFPLYSCISLQLSSHLWWLSLSPCLPLDIWIMFSFVYAMWAWKVCGVSLLDLWSLLSRALWFFSCMLSSPGEEESSGGFKCGVSEAMEVVFLCIRCFLRAAILTFEVGASTSLLDASPIEETNPRTFKSGVSETMGDVLWCILRFLVAASTSSLDESPIEDENPRGFKFGVKEATKDVSL</sequence>
<organism evidence="2 3">
    <name type="scientific">Brassica cretica</name>
    <name type="common">Mustard</name>
    <dbReference type="NCBI Taxonomy" id="69181"/>
    <lineage>
        <taxon>Eukaryota</taxon>
        <taxon>Viridiplantae</taxon>
        <taxon>Streptophyta</taxon>
        <taxon>Embryophyta</taxon>
        <taxon>Tracheophyta</taxon>
        <taxon>Spermatophyta</taxon>
        <taxon>Magnoliopsida</taxon>
        <taxon>eudicotyledons</taxon>
        <taxon>Gunneridae</taxon>
        <taxon>Pentapetalae</taxon>
        <taxon>rosids</taxon>
        <taxon>malvids</taxon>
        <taxon>Brassicales</taxon>
        <taxon>Brassicaceae</taxon>
        <taxon>Brassiceae</taxon>
        <taxon>Brassica</taxon>
    </lineage>
</organism>
<comment type="caution">
    <text evidence="2">The sequence shown here is derived from an EMBL/GenBank/DDBJ whole genome shotgun (WGS) entry which is preliminary data.</text>
</comment>
<protein>
    <submittedName>
        <fullName evidence="2">Uncharacterized protein</fullName>
    </submittedName>
</protein>
<keyword evidence="1" id="KW-0472">Membrane</keyword>